<accession>A0AAD4LKM2</accession>
<reference evidence="1" key="1">
    <citation type="submission" date="2022-01" db="EMBL/GenBank/DDBJ databases">
        <title>Comparative genomics reveals a dynamic genome evolution in the ectomycorrhizal milk-cap (Lactarius) mushrooms.</title>
        <authorList>
            <consortium name="DOE Joint Genome Institute"/>
            <person name="Lebreton A."/>
            <person name="Tang N."/>
            <person name="Kuo A."/>
            <person name="LaButti K."/>
            <person name="Drula E."/>
            <person name="Barry K."/>
            <person name="Clum A."/>
            <person name="Lipzen A."/>
            <person name="Mousain D."/>
            <person name="Ng V."/>
            <person name="Wang R."/>
            <person name="Wang X."/>
            <person name="Dai Y."/>
            <person name="Henrissat B."/>
            <person name="Grigoriev I.V."/>
            <person name="Guerin-Laguette A."/>
            <person name="Yu F."/>
            <person name="Martin F.M."/>
        </authorList>
    </citation>
    <scope>NUCLEOTIDE SEQUENCE</scope>
    <source>
        <strain evidence="1">QP</strain>
    </source>
</reference>
<organism evidence="1 2">
    <name type="scientific">Lactarius akahatsu</name>
    <dbReference type="NCBI Taxonomy" id="416441"/>
    <lineage>
        <taxon>Eukaryota</taxon>
        <taxon>Fungi</taxon>
        <taxon>Dikarya</taxon>
        <taxon>Basidiomycota</taxon>
        <taxon>Agaricomycotina</taxon>
        <taxon>Agaricomycetes</taxon>
        <taxon>Russulales</taxon>
        <taxon>Russulaceae</taxon>
        <taxon>Lactarius</taxon>
    </lineage>
</organism>
<name>A0AAD4LKM2_9AGAM</name>
<protein>
    <submittedName>
        <fullName evidence="1">Uncharacterized protein</fullName>
    </submittedName>
</protein>
<gene>
    <name evidence="1" type="ORF">EDB92DRAFT_107448</name>
</gene>
<keyword evidence="2" id="KW-1185">Reference proteome</keyword>
<sequence length="227" mass="25965">MSKSLLMYAVVAATSFICIHHDDWVLIIRVFWRLVIYQIMPILTLLSPPLLTRPSQHCVPPPLAPATAYVYSAHYPHTTSDWYSLQMACMCIAYRLASVTVLPPCRSLSDSYDLRHSWARYRRHGLLRLRKRSLASSLCAGRRSPLTPRGPLRRLRTLPSAFSRTPANRTSTSTSTPYVIILNPLSHSLRAGWSRPQHPLSTQRRTCSGRCARYLFLLFRPLRPPRV</sequence>
<evidence type="ECO:0000313" key="1">
    <source>
        <dbReference type="EMBL" id="KAH8995939.1"/>
    </source>
</evidence>
<dbReference type="AlphaFoldDB" id="A0AAD4LKM2"/>
<evidence type="ECO:0000313" key="2">
    <source>
        <dbReference type="Proteomes" id="UP001201163"/>
    </source>
</evidence>
<proteinExistence type="predicted"/>
<dbReference type="Proteomes" id="UP001201163">
    <property type="component" value="Unassembled WGS sequence"/>
</dbReference>
<dbReference type="EMBL" id="JAKELL010000010">
    <property type="protein sequence ID" value="KAH8995939.1"/>
    <property type="molecule type" value="Genomic_DNA"/>
</dbReference>
<comment type="caution">
    <text evidence="1">The sequence shown here is derived from an EMBL/GenBank/DDBJ whole genome shotgun (WGS) entry which is preliminary data.</text>
</comment>